<accession>A0A9R1QAU0</accession>
<evidence type="ECO:0000313" key="3">
    <source>
        <dbReference type="Proteomes" id="UP000324705"/>
    </source>
</evidence>
<dbReference type="Pfam" id="PF12796">
    <property type="entry name" value="Ank_2"/>
    <property type="match status" value="2"/>
</dbReference>
<dbReference type="PANTHER" id="PTHR46224:SF10">
    <property type="entry name" value="OS01G0189100 PROTEIN"/>
    <property type="match status" value="1"/>
</dbReference>
<keyword evidence="3" id="KW-1185">Reference proteome</keyword>
<organism evidence="2 3">
    <name type="scientific">Triticum turgidum subsp. durum</name>
    <name type="common">Durum wheat</name>
    <name type="synonym">Triticum durum</name>
    <dbReference type="NCBI Taxonomy" id="4567"/>
    <lineage>
        <taxon>Eukaryota</taxon>
        <taxon>Viridiplantae</taxon>
        <taxon>Streptophyta</taxon>
        <taxon>Embryophyta</taxon>
        <taxon>Tracheophyta</taxon>
        <taxon>Spermatophyta</taxon>
        <taxon>Magnoliopsida</taxon>
        <taxon>Liliopsida</taxon>
        <taxon>Poales</taxon>
        <taxon>Poaceae</taxon>
        <taxon>BOP clade</taxon>
        <taxon>Pooideae</taxon>
        <taxon>Triticodae</taxon>
        <taxon>Triticeae</taxon>
        <taxon>Triticinae</taxon>
        <taxon>Triticum</taxon>
    </lineage>
</organism>
<dbReference type="EMBL" id="LT934116">
    <property type="protein sequence ID" value="VAH74056.1"/>
    <property type="molecule type" value="Genomic_DNA"/>
</dbReference>
<name>A0A9R1QAU0_TRITD</name>
<proteinExistence type="predicted"/>
<dbReference type="InterPro" id="IPR036770">
    <property type="entry name" value="Ankyrin_rpt-contain_sf"/>
</dbReference>
<dbReference type="Pfam" id="PF00023">
    <property type="entry name" value="Ank"/>
    <property type="match status" value="2"/>
</dbReference>
<protein>
    <recommendedName>
        <fullName evidence="4">Ankyrin repeat protein</fullName>
    </recommendedName>
</protein>
<dbReference type="SUPFAM" id="SSF48452">
    <property type="entry name" value="TPR-like"/>
    <property type="match status" value="1"/>
</dbReference>
<dbReference type="OMA" id="ICHEECA"/>
<dbReference type="Gene3D" id="1.25.40.10">
    <property type="entry name" value="Tetratricopeptide repeat domain"/>
    <property type="match status" value="1"/>
</dbReference>
<dbReference type="PROSITE" id="PS50297">
    <property type="entry name" value="ANK_REP_REGION"/>
    <property type="match status" value="1"/>
</dbReference>
<evidence type="ECO:0008006" key="4">
    <source>
        <dbReference type="Google" id="ProtNLM"/>
    </source>
</evidence>
<dbReference type="Proteomes" id="UP000324705">
    <property type="component" value="Chromosome 3B"/>
</dbReference>
<dbReference type="InterPro" id="IPR011990">
    <property type="entry name" value="TPR-like_helical_dom_sf"/>
</dbReference>
<dbReference type="Gene3D" id="1.25.40.20">
    <property type="entry name" value="Ankyrin repeat-containing domain"/>
    <property type="match status" value="2"/>
</dbReference>
<dbReference type="SMART" id="SM00248">
    <property type="entry name" value="ANK"/>
    <property type="match status" value="6"/>
</dbReference>
<dbReference type="InterPro" id="IPR002110">
    <property type="entry name" value="Ankyrin_rpt"/>
</dbReference>
<dbReference type="PANTHER" id="PTHR46224">
    <property type="entry name" value="ANKYRIN REPEAT FAMILY PROTEIN"/>
    <property type="match status" value="1"/>
</dbReference>
<keyword evidence="1" id="KW-0040">ANK repeat</keyword>
<dbReference type="SUPFAM" id="SSF48403">
    <property type="entry name" value="Ankyrin repeat"/>
    <property type="match status" value="1"/>
</dbReference>
<feature type="repeat" description="ANK" evidence="1">
    <location>
        <begin position="91"/>
        <end position="123"/>
    </location>
</feature>
<evidence type="ECO:0000256" key="1">
    <source>
        <dbReference type="PROSITE-ProRule" id="PRU00023"/>
    </source>
</evidence>
<dbReference type="AlphaFoldDB" id="A0A9R1QAU0"/>
<sequence length="379" mass="40979">MTQPLVYCPDDALKKDLMNAAIDGNLGLLKGIIKNLTKGKGDPSAIFSFNINGYSVLHTAACFAQLDVCKYLVEELNGDVNAPGYGAGALGGATPFMLSASSDDVATVKYFLDHGGDILKADDKGRTVLHHAVAAGCCNVTEFLLSKGVPIDINYGRGTPAFVAAANGKDNTLKILLDHNANPNIIVTSLGSPLFMALTQRSLKCMETLVEAGADINCKGCAMSPLVYATMREGCTNFIRFLLKAGAHPNIPDDLGRLPVVLAAVRDCMEEVEMLFPLTSPIPNVPNWSVEGVVSHAKIEDKKPRELRDHQRRRNFLKLQADAAFEQKEYKIASQLYDMAICHEECATVYCNRSLCKLLMGDGKGALSDALRCRVLQPD</sequence>
<dbReference type="PROSITE" id="PS50088">
    <property type="entry name" value="ANK_REPEAT"/>
    <property type="match status" value="2"/>
</dbReference>
<feature type="repeat" description="ANK" evidence="1">
    <location>
        <begin position="124"/>
        <end position="156"/>
    </location>
</feature>
<reference evidence="2 3" key="1">
    <citation type="submission" date="2017-09" db="EMBL/GenBank/DDBJ databases">
        <authorList>
            <consortium name="International Durum Wheat Genome Sequencing Consortium (IDWGSC)"/>
            <person name="Milanesi L."/>
        </authorList>
    </citation>
    <scope>NUCLEOTIDE SEQUENCE [LARGE SCALE GENOMIC DNA]</scope>
    <source>
        <strain evidence="3">cv. Svevo</strain>
    </source>
</reference>
<evidence type="ECO:0000313" key="2">
    <source>
        <dbReference type="EMBL" id="VAH74056.1"/>
    </source>
</evidence>
<dbReference type="InterPro" id="IPR051616">
    <property type="entry name" value="Cul2-RING_E3_ligase_SR"/>
</dbReference>
<dbReference type="Gramene" id="TRITD3Bv1G052390.1">
    <property type="protein sequence ID" value="TRITD3Bv1G052390.1"/>
    <property type="gene ID" value="TRITD3Bv1G052390"/>
</dbReference>
<gene>
    <name evidence="2" type="ORF">TRITD_3Bv1G052390</name>
</gene>